<keyword evidence="2" id="KW-1185">Reference proteome</keyword>
<dbReference type="OrthoDB" id="6555615at2"/>
<evidence type="ECO:0000313" key="1">
    <source>
        <dbReference type="EMBL" id="PRD15345.1"/>
    </source>
</evidence>
<comment type="caution">
    <text evidence="1">The sequence shown here is derived from an EMBL/GenBank/DDBJ whole genome shotgun (WGS) entry which is preliminary data.</text>
</comment>
<protein>
    <submittedName>
        <fullName evidence="1">Uncharacterized protein</fullName>
    </submittedName>
</protein>
<dbReference type="Proteomes" id="UP000239181">
    <property type="component" value="Unassembled WGS sequence"/>
</dbReference>
<organism evidence="1 2">
    <name type="scientific">Pantoea coffeiphila</name>
    <dbReference type="NCBI Taxonomy" id="1465635"/>
    <lineage>
        <taxon>Bacteria</taxon>
        <taxon>Pseudomonadati</taxon>
        <taxon>Pseudomonadota</taxon>
        <taxon>Gammaproteobacteria</taxon>
        <taxon>Enterobacterales</taxon>
        <taxon>Erwiniaceae</taxon>
        <taxon>Pantoea</taxon>
    </lineage>
</organism>
<sequence length="83" mass="9917">MFSKCRNRNRAREFFNRQSDDYKFCILTLVNRNNPGKFSIGEVGEDFEFFDLHRRELIIQAMNLINRWGELLPGKFKLSDSII</sequence>
<dbReference type="AlphaFoldDB" id="A0A2S9IC35"/>
<reference evidence="1 2" key="1">
    <citation type="submission" date="2017-10" db="EMBL/GenBank/DDBJ databases">
        <title>Draft genome of two endophytic bacteria isolated from 'guarana' Paullinia cupana (Mart.) Ducke.</title>
        <authorList>
            <person name="Siqueira K.A."/>
            <person name="Liotti R.G."/>
            <person name="Mendes T.A."/>
            <person name="Soares M.A."/>
        </authorList>
    </citation>
    <scope>NUCLEOTIDE SEQUENCE [LARGE SCALE GENOMIC DNA]</scope>
    <source>
        <strain evidence="1 2">342</strain>
    </source>
</reference>
<proteinExistence type="predicted"/>
<gene>
    <name evidence="1" type="ORF">CQW29_12680</name>
</gene>
<accession>A0A2S9IC35</accession>
<name>A0A2S9IC35_9GAMM</name>
<evidence type="ECO:0000313" key="2">
    <source>
        <dbReference type="Proteomes" id="UP000239181"/>
    </source>
</evidence>
<dbReference type="EMBL" id="PDET01000007">
    <property type="protein sequence ID" value="PRD15345.1"/>
    <property type="molecule type" value="Genomic_DNA"/>
</dbReference>